<name>A0A3L6DCG5_MAIZE</name>
<sequence>MDRCGASVPLIGRGTFGPAASTRQAGSDDAAEAAEHAPVPTTEAKKRASSVALSKEEIVDDFAAIRGTRPPRRPKKRSRTVQRQLDLLYPGLCLADVAPGSYKIEEVFFRPFKHSLTLMLMHLLRAFDLTEQSIIKRILEVRFILKEGASRFETEAYKFTRKDAQEDGLDIILRNSRDGQNRSKYFALQDDYQKYHERSPMEDEDRYEKDMQPDEKDMSLVAHWIENCQASNLLACVHFFLGRAKARKLLFMGGIMQVIDVFSRPKLSMLQEGLWGVHSIAVHSSRIQTGLCLMVIEESMAA</sequence>
<protein>
    <submittedName>
        <fullName evidence="2">Uncharacterized protein</fullName>
    </submittedName>
</protein>
<organism evidence="2">
    <name type="scientific">Zea mays</name>
    <name type="common">Maize</name>
    <dbReference type="NCBI Taxonomy" id="4577"/>
    <lineage>
        <taxon>Eukaryota</taxon>
        <taxon>Viridiplantae</taxon>
        <taxon>Streptophyta</taxon>
        <taxon>Embryophyta</taxon>
        <taxon>Tracheophyta</taxon>
        <taxon>Spermatophyta</taxon>
        <taxon>Magnoliopsida</taxon>
        <taxon>Liliopsida</taxon>
        <taxon>Poales</taxon>
        <taxon>Poaceae</taxon>
        <taxon>PACMAD clade</taxon>
        <taxon>Panicoideae</taxon>
        <taxon>Andropogonodae</taxon>
        <taxon>Andropogoneae</taxon>
        <taxon>Tripsacinae</taxon>
        <taxon>Zea</taxon>
    </lineage>
</organism>
<dbReference type="InterPro" id="IPR012438">
    <property type="entry name" value="DUF1639"/>
</dbReference>
<dbReference type="Proteomes" id="UP000251960">
    <property type="component" value="Chromosome 9"/>
</dbReference>
<proteinExistence type="predicted"/>
<dbReference type="AlphaFoldDB" id="A0A3L6DCG5"/>
<evidence type="ECO:0000313" key="2">
    <source>
        <dbReference type="EMBL" id="PWZ06255.1"/>
    </source>
</evidence>
<evidence type="ECO:0000256" key="1">
    <source>
        <dbReference type="SAM" id="MobiDB-lite"/>
    </source>
</evidence>
<feature type="region of interest" description="Disordered" evidence="1">
    <location>
        <begin position="1"/>
        <end position="48"/>
    </location>
</feature>
<dbReference type="ExpressionAtlas" id="A0A3L6DCG5">
    <property type="expression patterns" value="baseline and differential"/>
</dbReference>
<gene>
    <name evidence="2" type="ORF">Zm00014a_020828</name>
</gene>
<dbReference type="PANTHER" id="PTHR33130">
    <property type="entry name" value="PUTATIVE (DUF1639)-RELATED"/>
    <property type="match status" value="1"/>
</dbReference>
<dbReference type="Pfam" id="PF07797">
    <property type="entry name" value="DUF1639"/>
    <property type="match status" value="1"/>
</dbReference>
<dbReference type="PANTHER" id="PTHR33130:SF43">
    <property type="entry name" value="OS01G0688600 PROTEIN"/>
    <property type="match status" value="1"/>
</dbReference>
<reference evidence="2" key="1">
    <citation type="journal article" date="2018" name="Nat. Genet.">
        <title>Extensive intraspecific gene order and gene structural variations between Mo17 and other maize genomes.</title>
        <authorList>
            <person name="Sun S."/>
            <person name="Zhou Y."/>
            <person name="Chen J."/>
            <person name="Shi J."/>
            <person name="Zhao H."/>
            <person name="Zhao H."/>
            <person name="Song W."/>
            <person name="Zhang M."/>
            <person name="Cui Y."/>
            <person name="Dong X."/>
            <person name="Liu H."/>
            <person name="Ma X."/>
            <person name="Jiao Y."/>
            <person name="Wang B."/>
            <person name="Wei X."/>
            <person name="Stein J.C."/>
            <person name="Glaubitz J.C."/>
            <person name="Lu F."/>
            <person name="Yu G."/>
            <person name="Liang C."/>
            <person name="Fengler K."/>
            <person name="Li B."/>
            <person name="Rafalski A."/>
            <person name="Schnable P.S."/>
            <person name="Ware D.H."/>
            <person name="Buckler E.S."/>
            <person name="Lai J."/>
        </authorList>
    </citation>
    <scope>NUCLEOTIDE SEQUENCE [LARGE SCALE GENOMIC DNA]</scope>
    <source>
        <tissue evidence="2">Seedling</tissue>
    </source>
</reference>
<accession>A0A3L6DCG5</accession>
<comment type="caution">
    <text evidence="2">The sequence shown here is derived from an EMBL/GenBank/DDBJ whole genome shotgun (WGS) entry which is preliminary data.</text>
</comment>
<dbReference type="EMBL" id="NCVQ01000010">
    <property type="protein sequence ID" value="PWZ06255.1"/>
    <property type="molecule type" value="Genomic_DNA"/>
</dbReference>